<protein>
    <recommendedName>
        <fullName evidence="3">Auxin-responsive protein</fullName>
    </recommendedName>
</protein>
<keyword evidence="3" id="KW-0539">Nucleus</keyword>
<sequence>MLDNSRQVSRSKASRTRSAAVDYDIFKPWSEANCILDKSRTKASRTRSAAVDYNRDTTSAKAQVVGWPSVRAYRRTTFNAVVAAKKAKQLFLKVSIDGVPYISSKVALRMCKGYRELRKALDVLFLHNPALPLALVSSSTLPACGKCAM</sequence>
<evidence type="ECO:0000259" key="4">
    <source>
        <dbReference type="Pfam" id="PF02309"/>
    </source>
</evidence>
<evidence type="ECO:0000256" key="1">
    <source>
        <dbReference type="ARBA" id="ARBA00002159"/>
    </source>
</evidence>
<keyword evidence="3" id="KW-0805">Transcription regulation</keyword>
<comment type="subcellular location">
    <subcellularLocation>
        <location evidence="3">Nucleus</location>
    </subcellularLocation>
</comment>
<comment type="caution">
    <text evidence="5">The sequence shown here is derived from an EMBL/GenBank/DDBJ whole genome shotgun (WGS) entry which is preliminary data.</text>
</comment>
<evidence type="ECO:0000313" key="7">
    <source>
        <dbReference type="Proteomes" id="UP001231189"/>
    </source>
</evidence>
<evidence type="ECO:0000313" key="5">
    <source>
        <dbReference type="EMBL" id="KAK1647871.1"/>
    </source>
</evidence>
<dbReference type="Pfam" id="PF02309">
    <property type="entry name" value="AUX_IAA"/>
    <property type="match status" value="1"/>
</dbReference>
<proteinExistence type="inferred from homology"/>
<comment type="similarity">
    <text evidence="3">Belongs to the Aux/IAA family.</text>
</comment>
<dbReference type="EMBL" id="JAUUTY010000004">
    <property type="protein sequence ID" value="KAK1647872.1"/>
    <property type="molecule type" value="Genomic_DNA"/>
</dbReference>
<dbReference type="GO" id="GO:0009734">
    <property type="term" value="P:auxin-activated signaling pathway"/>
    <property type="evidence" value="ECO:0007669"/>
    <property type="project" value="UniProtKB-UniRule"/>
</dbReference>
<organism evidence="5 7">
    <name type="scientific">Lolium multiflorum</name>
    <name type="common">Italian ryegrass</name>
    <name type="synonym">Lolium perenne subsp. multiflorum</name>
    <dbReference type="NCBI Taxonomy" id="4521"/>
    <lineage>
        <taxon>Eukaryota</taxon>
        <taxon>Viridiplantae</taxon>
        <taxon>Streptophyta</taxon>
        <taxon>Embryophyta</taxon>
        <taxon>Tracheophyta</taxon>
        <taxon>Spermatophyta</taxon>
        <taxon>Magnoliopsida</taxon>
        <taxon>Liliopsida</taxon>
        <taxon>Poales</taxon>
        <taxon>Poaceae</taxon>
        <taxon>BOP clade</taxon>
        <taxon>Pooideae</taxon>
        <taxon>Poodae</taxon>
        <taxon>Poeae</taxon>
        <taxon>Poeae Chloroplast Group 2 (Poeae type)</taxon>
        <taxon>Loliodinae</taxon>
        <taxon>Loliinae</taxon>
        <taxon>Lolium</taxon>
    </lineage>
</organism>
<keyword evidence="3" id="KW-0678">Repressor</keyword>
<dbReference type="AlphaFoldDB" id="A0AAD8S8Y5"/>
<dbReference type="InterPro" id="IPR033389">
    <property type="entry name" value="AUX/IAA_dom"/>
</dbReference>
<comment type="function">
    <text evidence="1 3">Aux/IAA proteins are short-lived transcriptional factors that function as repressors of early auxin response genes at low auxin concentrations.</text>
</comment>
<dbReference type="EMBL" id="JAUUTY010000004">
    <property type="protein sequence ID" value="KAK1647871.1"/>
    <property type="molecule type" value="Genomic_DNA"/>
</dbReference>
<gene>
    <name evidence="5" type="ORF">QYE76_065676</name>
    <name evidence="6" type="ORF">QYE76_065677</name>
</gene>
<dbReference type="Gene3D" id="3.10.20.90">
    <property type="entry name" value="Phosphatidylinositol 3-kinase Catalytic Subunit, Chain A, domain 1"/>
    <property type="match status" value="1"/>
</dbReference>
<feature type="domain" description="AUX/IAA" evidence="4">
    <location>
        <begin position="38"/>
        <end position="127"/>
    </location>
</feature>
<comment type="subunit">
    <text evidence="2 3">Homodimers and heterodimers.</text>
</comment>
<evidence type="ECO:0000256" key="3">
    <source>
        <dbReference type="RuleBase" id="RU004549"/>
    </source>
</evidence>
<evidence type="ECO:0000313" key="6">
    <source>
        <dbReference type="EMBL" id="KAK1647872.1"/>
    </source>
</evidence>
<dbReference type="GO" id="GO:0005634">
    <property type="term" value="C:nucleus"/>
    <property type="evidence" value="ECO:0007669"/>
    <property type="project" value="UniProtKB-SubCell"/>
</dbReference>
<name>A0AAD8S8Y5_LOLMU</name>
<dbReference type="Proteomes" id="UP001231189">
    <property type="component" value="Unassembled WGS sequence"/>
</dbReference>
<dbReference type="PANTHER" id="PTHR31734:SF8">
    <property type="entry name" value="AUXIN-RESPONSIVE PROTEIN IAA24"/>
    <property type="match status" value="1"/>
</dbReference>
<dbReference type="InterPro" id="IPR003311">
    <property type="entry name" value="AUX_IAA"/>
</dbReference>
<keyword evidence="3" id="KW-0927">Auxin signaling pathway</keyword>
<accession>A0AAD8S8Y5</accession>
<evidence type="ECO:0000256" key="2">
    <source>
        <dbReference type="ARBA" id="ARBA00011726"/>
    </source>
</evidence>
<keyword evidence="3" id="KW-0804">Transcription</keyword>
<dbReference type="GO" id="GO:0006355">
    <property type="term" value="P:regulation of DNA-templated transcription"/>
    <property type="evidence" value="ECO:0007669"/>
    <property type="project" value="InterPro"/>
</dbReference>
<keyword evidence="7" id="KW-1185">Reference proteome</keyword>
<reference evidence="5" key="1">
    <citation type="submission" date="2023-07" db="EMBL/GenBank/DDBJ databases">
        <title>A chromosome-level genome assembly of Lolium multiflorum.</title>
        <authorList>
            <person name="Chen Y."/>
            <person name="Copetti D."/>
            <person name="Kolliker R."/>
            <person name="Studer B."/>
        </authorList>
    </citation>
    <scope>NUCLEOTIDE SEQUENCE</scope>
    <source>
        <strain evidence="5">02402/16</strain>
        <tissue evidence="5">Leaf</tissue>
    </source>
</reference>
<dbReference type="PANTHER" id="PTHR31734">
    <property type="entry name" value="AUXIN-RESPONSIVE PROTEIN IAA17"/>
    <property type="match status" value="1"/>
</dbReference>